<feature type="region of interest" description="Disordered" evidence="1">
    <location>
        <begin position="1"/>
        <end position="37"/>
    </location>
</feature>
<dbReference type="Pfam" id="PF01541">
    <property type="entry name" value="GIY-YIG"/>
    <property type="match status" value="1"/>
</dbReference>
<evidence type="ECO:0000313" key="4">
    <source>
        <dbReference type="Proteomes" id="UP000036987"/>
    </source>
</evidence>
<reference evidence="4" key="1">
    <citation type="journal article" date="2016" name="Nature">
        <title>The genome of the seagrass Zostera marina reveals angiosperm adaptation to the sea.</title>
        <authorList>
            <person name="Olsen J.L."/>
            <person name="Rouze P."/>
            <person name="Verhelst B."/>
            <person name="Lin Y.-C."/>
            <person name="Bayer T."/>
            <person name="Collen J."/>
            <person name="Dattolo E."/>
            <person name="De Paoli E."/>
            <person name="Dittami S."/>
            <person name="Maumus F."/>
            <person name="Michel G."/>
            <person name="Kersting A."/>
            <person name="Lauritano C."/>
            <person name="Lohaus R."/>
            <person name="Toepel M."/>
            <person name="Tonon T."/>
            <person name="Vanneste K."/>
            <person name="Amirebrahimi M."/>
            <person name="Brakel J."/>
            <person name="Bostroem C."/>
            <person name="Chovatia M."/>
            <person name="Grimwood J."/>
            <person name="Jenkins J.W."/>
            <person name="Jueterbock A."/>
            <person name="Mraz A."/>
            <person name="Stam W.T."/>
            <person name="Tice H."/>
            <person name="Bornberg-Bauer E."/>
            <person name="Green P.J."/>
            <person name="Pearson G.A."/>
            <person name="Procaccini G."/>
            <person name="Duarte C.M."/>
            <person name="Schmutz J."/>
            <person name="Reusch T.B.H."/>
            <person name="Van de Peer Y."/>
        </authorList>
    </citation>
    <scope>NUCLEOTIDE SEQUENCE [LARGE SCALE GENOMIC DNA]</scope>
    <source>
        <strain evidence="4">cv. Finnish</strain>
    </source>
</reference>
<sequence length="183" mass="20761">MEEKSCPIPTSPSTSTSGSSSTPTTGEPSVANKNKAKTKKKMRNWMVYLILSSRLRMTYVGVTTDISRRLKQHNGEQRGGAKASRAGRPWMCSCIIQGFHNQSQACEFEAKWKGLCRKLPRKYKNIDDGDKKLLLKHREDALNKVIHLFNHNNLLQIEWSSNSEVPNQDVSSEDSQRQTHKSE</sequence>
<dbReference type="EMBL" id="LFYR01000680">
    <property type="protein sequence ID" value="KMZ71290.1"/>
    <property type="molecule type" value="Genomic_DNA"/>
</dbReference>
<feature type="region of interest" description="Disordered" evidence="1">
    <location>
        <begin position="163"/>
        <end position="183"/>
    </location>
</feature>
<gene>
    <name evidence="3" type="ORF">ZOSMA_183G00220</name>
</gene>
<dbReference type="PANTHER" id="PTHR20208:SF13">
    <property type="entry name" value="STRUCTURE-SPECIFIC ENDONUCLEASE SUBUNIT SLX1"/>
    <property type="match status" value="1"/>
</dbReference>
<accession>A0A0K9PSS9</accession>
<evidence type="ECO:0000259" key="2">
    <source>
        <dbReference type="PROSITE" id="PS50164"/>
    </source>
</evidence>
<evidence type="ECO:0000256" key="1">
    <source>
        <dbReference type="SAM" id="MobiDB-lite"/>
    </source>
</evidence>
<proteinExistence type="predicted"/>
<organism evidence="3 4">
    <name type="scientific">Zostera marina</name>
    <name type="common">Eelgrass</name>
    <dbReference type="NCBI Taxonomy" id="29655"/>
    <lineage>
        <taxon>Eukaryota</taxon>
        <taxon>Viridiplantae</taxon>
        <taxon>Streptophyta</taxon>
        <taxon>Embryophyta</taxon>
        <taxon>Tracheophyta</taxon>
        <taxon>Spermatophyta</taxon>
        <taxon>Magnoliopsida</taxon>
        <taxon>Liliopsida</taxon>
        <taxon>Zosteraceae</taxon>
        <taxon>Zostera</taxon>
    </lineage>
</organism>
<dbReference type="OMA" id="QACEFEA"/>
<protein>
    <recommendedName>
        <fullName evidence="2">GIY-YIG domain-containing protein</fullName>
    </recommendedName>
</protein>
<comment type="caution">
    <text evidence="3">The sequence shown here is derived from an EMBL/GenBank/DDBJ whole genome shotgun (WGS) entry which is preliminary data.</text>
</comment>
<feature type="compositionally biased region" description="Low complexity" evidence="1">
    <location>
        <begin position="11"/>
        <end position="33"/>
    </location>
</feature>
<feature type="domain" description="GIY-YIG" evidence="2">
    <location>
        <begin position="43"/>
        <end position="126"/>
    </location>
</feature>
<dbReference type="PROSITE" id="PS50164">
    <property type="entry name" value="GIY_YIG"/>
    <property type="match status" value="1"/>
</dbReference>
<dbReference type="OrthoDB" id="24645at2759"/>
<dbReference type="InterPro" id="IPR050381">
    <property type="entry name" value="SLX1_endonuclease"/>
</dbReference>
<name>A0A0K9PSS9_ZOSMR</name>
<dbReference type="STRING" id="29655.A0A0K9PSS9"/>
<dbReference type="InterPro" id="IPR000305">
    <property type="entry name" value="GIY-YIG_endonuc"/>
</dbReference>
<evidence type="ECO:0000313" key="3">
    <source>
        <dbReference type="EMBL" id="KMZ71290.1"/>
    </source>
</evidence>
<dbReference type="AlphaFoldDB" id="A0A0K9PSS9"/>
<dbReference type="Proteomes" id="UP000036987">
    <property type="component" value="Unassembled WGS sequence"/>
</dbReference>
<dbReference type="Gene3D" id="3.40.1440.10">
    <property type="entry name" value="GIY-YIG endonuclease"/>
    <property type="match status" value="1"/>
</dbReference>
<dbReference type="SUPFAM" id="SSF82771">
    <property type="entry name" value="GIY-YIG endonuclease"/>
    <property type="match status" value="1"/>
</dbReference>
<dbReference type="PANTHER" id="PTHR20208">
    <property type="entry name" value="STRUCTURE-SPECIFIC ENDONUCLEASE SUBUNIT SLX1"/>
    <property type="match status" value="1"/>
</dbReference>
<feature type="compositionally biased region" description="Basic and acidic residues" evidence="1">
    <location>
        <begin position="174"/>
        <end position="183"/>
    </location>
</feature>
<keyword evidence="4" id="KW-1185">Reference proteome</keyword>
<dbReference type="InterPro" id="IPR035901">
    <property type="entry name" value="GIY-YIG_endonuc_sf"/>
</dbReference>